<dbReference type="OrthoDB" id="60843at2759"/>
<protein>
    <submittedName>
        <fullName evidence="2">Uncharacterized protein</fullName>
    </submittedName>
</protein>
<sequence length="86" mass="9248">MRAIIASAWHSKARLYEVLKPGSKAPREIRPTTNSSGSTGYQSLASTNAGEDALFHVRHESSGRIIFGELTGGDRSVGRSLGFRTS</sequence>
<dbReference type="EMBL" id="JANBPT010001392">
    <property type="protein sequence ID" value="KAJ1908385.1"/>
    <property type="molecule type" value="Genomic_DNA"/>
</dbReference>
<accession>A0A9W7ZNI1</accession>
<gene>
    <name evidence="2" type="ORF">IWQ60_011686</name>
</gene>
<reference evidence="2" key="1">
    <citation type="submission" date="2022-07" db="EMBL/GenBank/DDBJ databases">
        <title>Phylogenomic reconstructions and comparative analyses of Kickxellomycotina fungi.</title>
        <authorList>
            <person name="Reynolds N.K."/>
            <person name="Stajich J.E."/>
            <person name="Barry K."/>
            <person name="Grigoriev I.V."/>
            <person name="Crous P."/>
            <person name="Smith M.E."/>
        </authorList>
    </citation>
    <scope>NUCLEOTIDE SEQUENCE</scope>
    <source>
        <strain evidence="2">RSA 861</strain>
    </source>
</reference>
<evidence type="ECO:0000313" key="2">
    <source>
        <dbReference type="EMBL" id="KAJ1908385.1"/>
    </source>
</evidence>
<organism evidence="2 3">
    <name type="scientific">Tieghemiomyces parasiticus</name>
    <dbReference type="NCBI Taxonomy" id="78921"/>
    <lineage>
        <taxon>Eukaryota</taxon>
        <taxon>Fungi</taxon>
        <taxon>Fungi incertae sedis</taxon>
        <taxon>Zoopagomycota</taxon>
        <taxon>Kickxellomycotina</taxon>
        <taxon>Dimargaritomycetes</taxon>
        <taxon>Dimargaritales</taxon>
        <taxon>Dimargaritaceae</taxon>
        <taxon>Tieghemiomyces</taxon>
    </lineage>
</organism>
<evidence type="ECO:0000256" key="1">
    <source>
        <dbReference type="SAM" id="MobiDB-lite"/>
    </source>
</evidence>
<evidence type="ECO:0000313" key="3">
    <source>
        <dbReference type="Proteomes" id="UP001150569"/>
    </source>
</evidence>
<feature type="compositionally biased region" description="Polar residues" evidence="1">
    <location>
        <begin position="31"/>
        <end position="43"/>
    </location>
</feature>
<comment type="caution">
    <text evidence="2">The sequence shown here is derived from an EMBL/GenBank/DDBJ whole genome shotgun (WGS) entry which is preliminary data.</text>
</comment>
<name>A0A9W7ZNI1_9FUNG</name>
<feature type="region of interest" description="Disordered" evidence="1">
    <location>
        <begin position="24"/>
        <end position="43"/>
    </location>
</feature>
<proteinExistence type="predicted"/>
<dbReference type="AlphaFoldDB" id="A0A9W7ZNI1"/>
<keyword evidence="3" id="KW-1185">Reference proteome</keyword>
<dbReference type="Proteomes" id="UP001150569">
    <property type="component" value="Unassembled WGS sequence"/>
</dbReference>